<accession>A0A2T0KGA3</accession>
<dbReference type="Proteomes" id="UP000239415">
    <property type="component" value="Unassembled WGS sequence"/>
</dbReference>
<proteinExistence type="predicted"/>
<dbReference type="SUPFAM" id="SSF103032">
    <property type="entry name" value="Hypothetical protein YwqG"/>
    <property type="match status" value="1"/>
</dbReference>
<dbReference type="InterPro" id="IPR035948">
    <property type="entry name" value="YwqG-like_sf"/>
</dbReference>
<gene>
    <name evidence="1" type="ORF">CLV67_105375</name>
</gene>
<dbReference type="AlphaFoldDB" id="A0A2T0KGA3"/>
<name>A0A2T0KGA3_9ACTN</name>
<keyword evidence="2" id="KW-1185">Reference proteome</keyword>
<dbReference type="RefSeq" id="WP_203736982.1">
    <property type="nucleotide sequence ID" value="NZ_BOMO01000030.1"/>
</dbReference>
<comment type="caution">
    <text evidence="1">The sequence shown here is derived from an EMBL/GenBank/DDBJ whole genome shotgun (WGS) entry which is preliminary data.</text>
</comment>
<sequence>MQRPPVDEILRIMPELEPYGRDAVRIDAEPGMPGVRDSSLGGPLLWPRDEPWPACSVPDDFEPSGLPPVSMVPVAQIFARDVPGPWWPEGLDVLQILWCPNGHDESAPNQAPDSPAVALRWRREADVGDVLAAPPKPARQDEDFYVLTPCTITTEPIVDFPFREELPEDLLPRLRQLVERTSPGGGDVITRVSGWKVGGWPTWHLTGVNSFGCEVCGRMLVLLFTIASDDTVGTTVGRFGELRLFVCPDHPGEFMADLH</sequence>
<organism evidence="1 2">
    <name type="scientific">Actinoplanes italicus</name>
    <dbReference type="NCBI Taxonomy" id="113567"/>
    <lineage>
        <taxon>Bacteria</taxon>
        <taxon>Bacillati</taxon>
        <taxon>Actinomycetota</taxon>
        <taxon>Actinomycetes</taxon>
        <taxon>Micromonosporales</taxon>
        <taxon>Micromonosporaceae</taxon>
        <taxon>Actinoplanes</taxon>
    </lineage>
</organism>
<evidence type="ECO:0000313" key="2">
    <source>
        <dbReference type="Proteomes" id="UP000239415"/>
    </source>
</evidence>
<reference evidence="1 2" key="1">
    <citation type="submission" date="2018-03" db="EMBL/GenBank/DDBJ databases">
        <title>Genomic Encyclopedia of Archaeal and Bacterial Type Strains, Phase II (KMG-II): from individual species to whole genera.</title>
        <authorList>
            <person name="Goeker M."/>
        </authorList>
    </citation>
    <scope>NUCLEOTIDE SEQUENCE [LARGE SCALE GENOMIC DNA]</scope>
    <source>
        <strain evidence="1 2">DSM 43146</strain>
    </source>
</reference>
<evidence type="ECO:0008006" key="3">
    <source>
        <dbReference type="Google" id="ProtNLM"/>
    </source>
</evidence>
<evidence type="ECO:0000313" key="1">
    <source>
        <dbReference type="EMBL" id="PRX22198.1"/>
    </source>
</evidence>
<protein>
    <recommendedName>
        <fullName evidence="3">DUF1963 domain-containing protein</fullName>
    </recommendedName>
</protein>
<dbReference type="Gene3D" id="2.30.320.10">
    <property type="entry name" value="YwqG-like"/>
    <property type="match status" value="1"/>
</dbReference>
<dbReference type="EMBL" id="PVMZ01000005">
    <property type="protein sequence ID" value="PRX22198.1"/>
    <property type="molecule type" value="Genomic_DNA"/>
</dbReference>